<dbReference type="FunFam" id="2.70.70.10:FF:000006">
    <property type="entry name" value="M23 family peptidase"/>
    <property type="match status" value="1"/>
</dbReference>
<dbReference type="PANTHER" id="PTHR21666:SF286">
    <property type="entry name" value="LIPOPROTEIN NLPD"/>
    <property type="match status" value="1"/>
</dbReference>
<evidence type="ECO:0000313" key="4">
    <source>
        <dbReference type="Proteomes" id="UP000594042"/>
    </source>
</evidence>
<organism evidence="3 4">
    <name type="scientific">Coprobacter secundus subsp. similis</name>
    <dbReference type="NCBI Taxonomy" id="2751153"/>
    <lineage>
        <taxon>Bacteria</taxon>
        <taxon>Pseudomonadati</taxon>
        <taxon>Bacteroidota</taxon>
        <taxon>Bacteroidia</taxon>
        <taxon>Bacteroidales</taxon>
        <taxon>Barnesiellaceae</taxon>
        <taxon>Coprobacter</taxon>
    </lineage>
</organism>
<dbReference type="InterPro" id="IPR011055">
    <property type="entry name" value="Dup_hybrid_motif"/>
</dbReference>
<name>A0A7G1HYP2_9BACT</name>
<keyword evidence="1" id="KW-0812">Transmembrane</keyword>
<accession>A0A7G1HYP2</accession>
<dbReference type="CDD" id="cd12797">
    <property type="entry name" value="M23_peptidase"/>
    <property type="match status" value="1"/>
</dbReference>
<keyword evidence="4" id="KW-1185">Reference proteome</keyword>
<dbReference type="Proteomes" id="UP000594042">
    <property type="component" value="Chromosome"/>
</dbReference>
<dbReference type="EMBL" id="AP023322">
    <property type="protein sequence ID" value="BCI63574.1"/>
    <property type="molecule type" value="Genomic_DNA"/>
</dbReference>
<evidence type="ECO:0000259" key="2">
    <source>
        <dbReference type="Pfam" id="PF01551"/>
    </source>
</evidence>
<reference evidence="4" key="1">
    <citation type="submission" date="2020-07" db="EMBL/GenBank/DDBJ databases">
        <title>Complete genome sequencing of Coprobacter sp. strain 2CBH44.</title>
        <authorList>
            <person name="Sakamoto M."/>
            <person name="Murakami T."/>
            <person name="Mori H."/>
        </authorList>
    </citation>
    <scope>NUCLEOTIDE SEQUENCE [LARGE SCALE GENOMIC DNA]</scope>
    <source>
        <strain evidence="4">2CBH44</strain>
    </source>
</reference>
<dbReference type="InterPro" id="IPR050570">
    <property type="entry name" value="Cell_wall_metabolism_enzyme"/>
</dbReference>
<sequence>MKRKIFYIYNPNTLSYERVYPSFRKKVFTVLRHLIIGIIIGFLIFTIFNYFIDSPQERLLKQENQTIKAQYKLLSRRLDEALKVMSDIQQRDDNLYRVILQAEPINAAVRNAGLNNEAQYKELMKLSDAELIVSTTRKVDLLTRQLYVQSNSIDELVKLGQQQEDRLKSIPAIQPISNKDLKKTASGYGLRIDPIYNTRKFHAGMDFASDIGTPVYATGNGTIIETGWKQGYGNTILIDHGYDYKTRYAHLSAIKVKNGQKVSRGEEIGLVGNTGKSTGPHLHYEVIYKGKHDNPINYYFFDLSPQDYDKMIQIASNQGRIMD</sequence>
<keyword evidence="1" id="KW-1133">Transmembrane helix</keyword>
<dbReference type="KEGG" id="copr:Cop2CBH44_19270"/>
<keyword evidence="1" id="KW-0472">Membrane</keyword>
<gene>
    <name evidence="3" type="ORF">Cop2CBH44_19270</name>
</gene>
<dbReference type="PANTHER" id="PTHR21666">
    <property type="entry name" value="PEPTIDASE-RELATED"/>
    <property type="match status" value="1"/>
</dbReference>
<evidence type="ECO:0000256" key="1">
    <source>
        <dbReference type="SAM" id="Phobius"/>
    </source>
</evidence>
<dbReference type="SUPFAM" id="SSF51261">
    <property type="entry name" value="Duplicated hybrid motif"/>
    <property type="match status" value="1"/>
</dbReference>
<dbReference type="GO" id="GO:0004222">
    <property type="term" value="F:metalloendopeptidase activity"/>
    <property type="evidence" value="ECO:0007669"/>
    <property type="project" value="TreeGrafter"/>
</dbReference>
<proteinExistence type="predicted"/>
<evidence type="ECO:0000313" key="3">
    <source>
        <dbReference type="EMBL" id="BCI63574.1"/>
    </source>
</evidence>
<dbReference type="InterPro" id="IPR016047">
    <property type="entry name" value="M23ase_b-sheet_dom"/>
</dbReference>
<feature type="domain" description="M23ase beta-sheet core" evidence="2">
    <location>
        <begin position="200"/>
        <end position="295"/>
    </location>
</feature>
<dbReference type="Gene3D" id="2.70.70.10">
    <property type="entry name" value="Glucose Permease (Domain IIA)"/>
    <property type="match status" value="1"/>
</dbReference>
<protein>
    <submittedName>
        <fullName evidence="3">Peptidase</fullName>
    </submittedName>
</protein>
<dbReference type="AlphaFoldDB" id="A0A7G1HYP2"/>
<dbReference type="Pfam" id="PF01551">
    <property type="entry name" value="Peptidase_M23"/>
    <property type="match status" value="1"/>
</dbReference>
<dbReference type="RefSeq" id="WP_021929999.1">
    <property type="nucleotide sequence ID" value="NZ_AP023322.1"/>
</dbReference>
<feature type="transmembrane region" description="Helical" evidence="1">
    <location>
        <begin position="30"/>
        <end position="52"/>
    </location>
</feature>